<sequence>MSVKSGFLANHGHATPEYDIQSSSRKGKEEKDWISCCQPIATGSELGSPSLFMVHAKPYDCGLHNPAMCLERYNTCYLICGPATESLFATSPNFSKFFMNIDASFLACFSYSSFSFHILF</sequence>
<evidence type="ECO:0000313" key="2">
    <source>
        <dbReference type="Proteomes" id="UP000028194"/>
    </source>
</evidence>
<accession>A0A075MSD7</accession>
<reference evidence="1 2" key="1">
    <citation type="journal article" date="2014" name="PLoS ONE">
        <title>Genome Sequence of Candidatus Nitrososphaera evergladensis from Group I.1b Enriched from Everglades Soil Reveals Novel Genomic Features of the Ammonia-Oxidizing Archaea.</title>
        <authorList>
            <person name="Zhalnina K.V."/>
            <person name="Dias R."/>
            <person name="Leonard M.T."/>
            <person name="Dorr de Quadros P."/>
            <person name="Camargo F.A."/>
            <person name="Drew J.C."/>
            <person name="Farmerie W.G."/>
            <person name="Daroub S.H."/>
            <person name="Triplett E.W."/>
        </authorList>
    </citation>
    <scope>NUCLEOTIDE SEQUENCE [LARGE SCALE GENOMIC DNA]</scope>
    <source>
        <strain evidence="1 2">SR1</strain>
    </source>
</reference>
<dbReference type="Proteomes" id="UP000028194">
    <property type="component" value="Chromosome"/>
</dbReference>
<evidence type="ECO:0000313" key="1">
    <source>
        <dbReference type="EMBL" id="AIF84496.1"/>
    </source>
</evidence>
<organism evidence="1 2">
    <name type="scientific">Candidatus Nitrososphaera evergladensis SR1</name>
    <dbReference type="NCBI Taxonomy" id="1459636"/>
    <lineage>
        <taxon>Archaea</taxon>
        <taxon>Nitrososphaerota</taxon>
        <taxon>Nitrososphaeria</taxon>
        <taxon>Nitrososphaerales</taxon>
        <taxon>Nitrososphaeraceae</taxon>
        <taxon>Nitrososphaera</taxon>
    </lineage>
</organism>
<keyword evidence="2" id="KW-1185">Reference proteome</keyword>
<name>A0A075MSD7_9ARCH</name>
<proteinExistence type="predicted"/>
<dbReference type="EMBL" id="CP007174">
    <property type="protein sequence ID" value="AIF84496.1"/>
    <property type="molecule type" value="Genomic_DNA"/>
</dbReference>
<protein>
    <submittedName>
        <fullName evidence="1">Uncharacterized protein</fullName>
    </submittedName>
</protein>
<dbReference type="AlphaFoldDB" id="A0A075MSD7"/>
<dbReference type="KEGG" id="nev:NTE_02446"/>
<gene>
    <name evidence="1" type="ORF">NTE_02446</name>
</gene>
<dbReference type="HOGENOM" id="CLU_2044302_0_0_2"/>